<dbReference type="PANTHER" id="PTHR13205">
    <property type="entry name" value="TRANSMEMBRANE PROTEIN 15-RELATED"/>
    <property type="match status" value="1"/>
</dbReference>
<dbReference type="AlphaFoldDB" id="A0A0D2E5W6"/>
<name>A0A0D2E5W6_9EURO</name>
<keyword evidence="7" id="KW-0256">Endoplasmic reticulum</keyword>
<evidence type="ECO:0000313" key="13">
    <source>
        <dbReference type="Proteomes" id="UP000054342"/>
    </source>
</evidence>
<dbReference type="GeneID" id="25331545"/>
<evidence type="ECO:0000256" key="4">
    <source>
        <dbReference type="ARBA" id="ARBA00022679"/>
    </source>
</evidence>
<evidence type="ECO:0000256" key="11">
    <source>
        <dbReference type="SAM" id="Phobius"/>
    </source>
</evidence>
<evidence type="ECO:0000256" key="2">
    <source>
        <dbReference type="ARBA" id="ARBA00010794"/>
    </source>
</evidence>
<feature type="region of interest" description="Disordered" evidence="10">
    <location>
        <begin position="1"/>
        <end position="115"/>
    </location>
</feature>
<evidence type="ECO:0000256" key="5">
    <source>
        <dbReference type="ARBA" id="ARBA00022692"/>
    </source>
</evidence>
<dbReference type="GO" id="GO:0005789">
    <property type="term" value="C:endoplasmic reticulum membrane"/>
    <property type="evidence" value="ECO:0007669"/>
    <property type="project" value="UniProtKB-SubCell"/>
</dbReference>
<dbReference type="GO" id="GO:0043048">
    <property type="term" value="P:dolichyl monophosphate biosynthetic process"/>
    <property type="evidence" value="ECO:0007669"/>
    <property type="project" value="TreeGrafter"/>
</dbReference>
<comment type="similarity">
    <text evidence="2">Belongs to the polyprenol kinase family.</text>
</comment>
<evidence type="ECO:0000256" key="1">
    <source>
        <dbReference type="ARBA" id="ARBA00004477"/>
    </source>
</evidence>
<dbReference type="HOGENOM" id="CLU_007859_0_0_1"/>
<feature type="compositionally biased region" description="Polar residues" evidence="10">
    <location>
        <begin position="48"/>
        <end position="73"/>
    </location>
</feature>
<dbReference type="RefSeq" id="XP_013311437.1">
    <property type="nucleotide sequence ID" value="XM_013455983.1"/>
</dbReference>
<organism evidence="12 13">
    <name type="scientific">Exophiala xenobiotica</name>
    <dbReference type="NCBI Taxonomy" id="348802"/>
    <lineage>
        <taxon>Eukaryota</taxon>
        <taxon>Fungi</taxon>
        <taxon>Dikarya</taxon>
        <taxon>Ascomycota</taxon>
        <taxon>Pezizomycotina</taxon>
        <taxon>Eurotiomycetes</taxon>
        <taxon>Chaetothyriomycetidae</taxon>
        <taxon>Chaetothyriales</taxon>
        <taxon>Herpotrichiellaceae</taxon>
        <taxon>Exophiala</taxon>
    </lineage>
</organism>
<feature type="transmembrane region" description="Helical" evidence="11">
    <location>
        <begin position="646"/>
        <end position="666"/>
    </location>
</feature>
<protein>
    <recommendedName>
        <fullName evidence="3">dolichol kinase</fullName>
        <ecNumber evidence="3">2.7.1.108</ecNumber>
    </recommendedName>
</protein>
<evidence type="ECO:0000256" key="3">
    <source>
        <dbReference type="ARBA" id="ARBA00012132"/>
    </source>
</evidence>
<keyword evidence="4" id="KW-0808">Transferase</keyword>
<evidence type="ECO:0000256" key="7">
    <source>
        <dbReference type="ARBA" id="ARBA00022824"/>
    </source>
</evidence>
<feature type="transmembrane region" description="Helical" evidence="11">
    <location>
        <begin position="784"/>
        <end position="803"/>
    </location>
</feature>
<accession>A0A0D2E5W6</accession>
<feature type="region of interest" description="Disordered" evidence="10">
    <location>
        <begin position="443"/>
        <end position="464"/>
    </location>
</feature>
<dbReference type="OrthoDB" id="377083at2759"/>
<evidence type="ECO:0000256" key="9">
    <source>
        <dbReference type="ARBA" id="ARBA00023136"/>
    </source>
</evidence>
<proteinExistence type="inferred from homology"/>
<dbReference type="EC" id="2.7.1.108" evidence="3"/>
<feature type="compositionally biased region" description="Polar residues" evidence="10">
    <location>
        <begin position="1"/>
        <end position="27"/>
    </location>
</feature>
<feature type="transmembrane region" description="Helical" evidence="11">
    <location>
        <begin position="382"/>
        <end position="401"/>
    </location>
</feature>
<evidence type="ECO:0000256" key="6">
    <source>
        <dbReference type="ARBA" id="ARBA00022777"/>
    </source>
</evidence>
<dbReference type="Proteomes" id="UP000054342">
    <property type="component" value="Unassembled WGS sequence"/>
</dbReference>
<evidence type="ECO:0000256" key="10">
    <source>
        <dbReference type="SAM" id="MobiDB-lite"/>
    </source>
</evidence>
<feature type="transmembrane region" description="Helical" evidence="11">
    <location>
        <begin position="824"/>
        <end position="841"/>
    </location>
</feature>
<keyword evidence="6" id="KW-0418">Kinase</keyword>
<reference evidence="12 13" key="1">
    <citation type="submission" date="2015-01" db="EMBL/GenBank/DDBJ databases">
        <title>The Genome Sequence of Exophiala xenobiotica CBS118157.</title>
        <authorList>
            <consortium name="The Broad Institute Genomics Platform"/>
            <person name="Cuomo C."/>
            <person name="de Hoog S."/>
            <person name="Gorbushina A."/>
            <person name="Stielow B."/>
            <person name="Teixiera M."/>
            <person name="Abouelleil A."/>
            <person name="Chapman S.B."/>
            <person name="Priest M."/>
            <person name="Young S.K."/>
            <person name="Wortman J."/>
            <person name="Nusbaum C."/>
            <person name="Birren B."/>
        </authorList>
    </citation>
    <scope>NUCLEOTIDE SEQUENCE [LARGE SCALE GENOMIC DNA]</scope>
    <source>
        <strain evidence="12 13">CBS 118157</strain>
    </source>
</reference>
<evidence type="ECO:0000256" key="8">
    <source>
        <dbReference type="ARBA" id="ARBA00022989"/>
    </source>
</evidence>
<gene>
    <name evidence="12" type="ORF">PV05_09637</name>
</gene>
<keyword evidence="5 11" id="KW-0812">Transmembrane</keyword>
<dbReference type="GO" id="GO:0004168">
    <property type="term" value="F:dolichol kinase activity"/>
    <property type="evidence" value="ECO:0007669"/>
    <property type="project" value="UniProtKB-EC"/>
</dbReference>
<dbReference type="PANTHER" id="PTHR13205:SF15">
    <property type="entry name" value="DOLICHOL KINASE"/>
    <property type="match status" value="1"/>
</dbReference>
<feature type="transmembrane region" description="Helical" evidence="11">
    <location>
        <begin position="586"/>
        <end position="604"/>
    </location>
</feature>
<feature type="transmembrane region" description="Helical" evidence="11">
    <location>
        <begin position="744"/>
        <end position="764"/>
    </location>
</feature>
<sequence length="897" mass="98161">MTSLKPTSNDSARSSSQDIYNQSSPTLERTRTPYHLRGDSLTKPIGLSTFSSPDAPNGYPTTALSRSESSESGTEADDEKGPLLKGLPAPPLRARKGLRGRSPGGLTPAASPLPTPPAFVEAREYAYFGESRKIENKVPQPGKQIKDFEVYKKRKRREIVRRCTETLLLCGIGATVWTSTRGASELSGWLNELTTFLLLPPLLYLAFPVRLALRARASGKSCVQALRLGFHVPSRFDPGPLLYPVTLPVLIALSLFQRCSTFLPVAVVCALSSIPPLITGTPGIPALGDHIHWLITVLPLDSSSLRWSYNSHQTPLPLRLGSNSLLAREDLALLYPLHQSLMTVLGYLTTSSLDISELRLLSTALIHLLIFARSPQAEILKAMLWLGGLCVFITCKKLLGWEVALARVPTWKLLRRRPKPGLIFQIDQAICLLLTRGQLQRRRRNSSESEYEPPMLQPMSRRRPPLKLEINGRASTMTLGKAMSAVEEPISKVSSLHTPIFSKASRRNTIAVVDNAASKEDSQGKKRTKPTATTSPPNAFLSFTLEQARVRKYGYAAAVYIFVIITILGPVRLYVGARALSGHEPFGWALGYLFGNIPAFRFWVVSNNLERWICLPARTSSGSTFHPPFSAEALRQELVGPANTRLLICIYCVVVLLLGIAAVLQLTSMVEVDTRRKVFHGIMVAMLLPTIFVDPCFIALALGLMLAIFLLLDLFRASQLPPLSRPLTTFLAPYVDGRDYRGPIIVSHIFLLIGCAIPLWLSLAAAPRGGEDPWIGWETPLRDLSMVSGVICVGMGDAAASLIGRRYGETKWYWAGGKSLEGSLAFAFAVVCGLSMGWVWLRLGGWATWHDQSVVALLGKCAVAGLGASLLESTLTAANDNVVVPVGLWLLVRGLNI</sequence>
<evidence type="ECO:0000313" key="12">
    <source>
        <dbReference type="EMBL" id="KIW50853.1"/>
    </source>
</evidence>
<keyword evidence="13" id="KW-1185">Reference proteome</keyword>
<feature type="transmembrane region" description="Helical" evidence="11">
    <location>
        <begin position="686"/>
        <end position="715"/>
    </location>
</feature>
<dbReference type="EMBL" id="KN847322">
    <property type="protein sequence ID" value="KIW50853.1"/>
    <property type="molecule type" value="Genomic_DNA"/>
</dbReference>
<comment type="subcellular location">
    <subcellularLocation>
        <location evidence="1">Endoplasmic reticulum membrane</location>
        <topology evidence="1">Multi-pass membrane protein</topology>
    </subcellularLocation>
</comment>
<keyword evidence="8 11" id="KW-1133">Transmembrane helix</keyword>
<feature type="region of interest" description="Disordered" evidence="10">
    <location>
        <begin position="512"/>
        <end position="535"/>
    </location>
</feature>
<dbReference type="STRING" id="348802.A0A0D2E5W6"/>
<dbReference type="InterPro" id="IPR032974">
    <property type="entry name" value="Polypren_kinase"/>
</dbReference>
<keyword evidence="9 11" id="KW-0472">Membrane</keyword>
<feature type="transmembrane region" description="Helical" evidence="11">
    <location>
        <begin position="553"/>
        <end position="574"/>
    </location>
</feature>
<feature type="compositionally biased region" description="Basic and acidic residues" evidence="10">
    <location>
        <begin position="28"/>
        <end position="40"/>
    </location>
</feature>